<organism evidence="1">
    <name type="scientific">Anguilla anguilla</name>
    <name type="common">European freshwater eel</name>
    <name type="synonym">Muraena anguilla</name>
    <dbReference type="NCBI Taxonomy" id="7936"/>
    <lineage>
        <taxon>Eukaryota</taxon>
        <taxon>Metazoa</taxon>
        <taxon>Chordata</taxon>
        <taxon>Craniata</taxon>
        <taxon>Vertebrata</taxon>
        <taxon>Euteleostomi</taxon>
        <taxon>Actinopterygii</taxon>
        <taxon>Neopterygii</taxon>
        <taxon>Teleostei</taxon>
        <taxon>Anguilliformes</taxon>
        <taxon>Anguillidae</taxon>
        <taxon>Anguilla</taxon>
    </lineage>
</organism>
<dbReference type="EMBL" id="GBXM01088199">
    <property type="protein sequence ID" value="JAH20378.1"/>
    <property type="molecule type" value="Transcribed_RNA"/>
</dbReference>
<proteinExistence type="predicted"/>
<protein>
    <submittedName>
        <fullName evidence="1">Uncharacterized protein</fullName>
    </submittedName>
</protein>
<name>A0A0E9QWA4_ANGAN</name>
<dbReference type="AlphaFoldDB" id="A0A0E9QWA4"/>
<evidence type="ECO:0000313" key="1">
    <source>
        <dbReference type="EMBL" id="JAH20378.1"/>
    </source>
</evidence>
<reference evidence="1" key="2">
    <citation type="journal article" date="2015" name="Fish Shellfish Immunol.">
        <title>Early steps in the European eel (Anguilla anguilla)-Vibrio vulnificus interaction in the gills: Role of the RtxA13 toxin.</title>
        <authorList>
            <person name="Callol A."/>
            <person name="Pajuelo D."/>
            <person name="Ebbesson L."/>
            <person name="Teles M."/>
            <person name="MacKenzie S."/>
            <person name="Amaro C."/>
        </authorList>
    </citation>
    <scope>NUCLEOTIDE SEQUENCE</scope>
</reference>
<sequence>MATFTLCFLNNYSSPYQSQCNHNRHSTRRHKQN</sequence>
<reference evidence="1" key="1">
    <citation type="submission" date="2014-11" db="EMBL/GenBank/DDBJ databases">
        <authorList>
            <person name="Amaro Gonzalez C."/>
        </authorList>
    </citation>
    <scope>NUCLEOTIDE SEQUENCE</scope>
</reference>
<accession>A0A0E9QWA4</accession>